<gene>
    <name evidence="2" type="ORF">Slin15195_G104070</name>
</gene>
<evidence type="ECO:0000313" key="3">
    <source>
        <dbReference type="Proteomes" id="UP001056384"/>
    </source>
</evidence>
<feature type="compositionally biased region" description="Basic and acidic residues" evidence="1">
    <location>
        <begin position="49"/>
        <end position="64"/>
    </location>
</feature>
<name>A0A9Q9B400_9PEZI</name>
<protein>
    <submittedName>
        <fullName evidence="2">Uncharacterized protein</fullName>
    </submittedName>
</protein>
<evidence type="ECO:0000256" key="1">
    <source>
        <dbReference type="SAM" id="MobiDB-lite"/>
    </source>
</evidence>
<sequence>MSASGEGGVVLGHHRHSHSLTLPCHYLYRQRHIRRLSQQQQYQQGHSQGGDERKQDEEEKHPDILHSMSSEKCNEILGRKTSTSSAFSSSSGRATSVYIPAPSPLSSYQSSTTTSSSENEKPIFFINSYSPHPRYRRDSMDFRISEKKPSRPVSAGVNNVPAIPARGGPKARPFFKTYDVRSTSNVSFKNIEICQNGRPILWVVLKNRLLGSAQINVRVGGERGGVVAACKFRSVRSSFYVRVGNPDEIPPERWPQVTWGWRENEYIFEYEGRRFCWRSPVTGLMSYLKDRGDYQLVDMENGVVLAAYVKDREWFAFKPIARIDFFVELGQGLELMALTAIMGIEERRRRKASAATSGSA</sequence>
<feature type="compositionally biased region" description="Low complexity" evidence="1">
    <location>
        <begin position="83"/>
        <end position="96"/>
    </location>
</feature>
<accession>A0A9Q9B400</accession>
<dbReference type="Proteomes" id="UP001056384">
    <property type="component" value="Chromosome 9"/>
</dbReference>
<organism evidence="2 3">
    <name type="scientific">Septoria linicola</name>
    <dbReference type="NCBI Taxonomy" id="215465"/>
    <lineage>
        <taxon>Eukaryota</taxon>
        <taxon>Fungi</taxon>
        <taxon>Dikarya</taxon>
        <taxon>Ascomycota</taxon>
        <taxon>Pezizomycotina</taxon>
        <taxon>Dothideomycetes</taxon>
        <taxon>Dothideomycetidae</taxon>
        <taxon>Mycosphaerellales</taxon>
        <taxon>Mycosphaerellaceae</taxon>
        <taxon>Septoria</taxon>
    </lineage>
</organism>
<evidence type="ECO:0000313" key="2">
    <source>
        <dbReference type="EMBL" id="USW57088.1"/>
    </source>
</evidence>
<feature type="compositionally biased region" description="Low complexity" evidence="1">
    <location>
        <begin position="104"/>
        <end position="117"/>
    </location>
</feature>
<reference evidence="2" key="1">
    <citation type="submission" date="2022-06" db="EMBL/GenBank/DDBJ databases">
        <title>Complete genome sequences of two strains of the flax pathogen Septoria linicola.</title>
        <authorList>
            <person name="Lapalu N."/>
            <person name="Simon A."/>
            <person name="Demenou B."/>
            <person name="Paumier D."/>
            <person name="Guillot M.-P."/>
            <person name="Gout L."/>
            <person name="Valade R."/>
        </authorList>
    </citation>
    <scope>NUCLEOTIDE SEQUENCE</scope>
    <source>
        <strain evidence="2">SE15195</strain>
    </source>
</reference>
<dbReference type="AlphaFoldDB" id="A0A9Q9B400"/>
<dbReference type="EMBL" id="CP099426">
    <property type="protein sequence ID" value="USW57088.1"/>
    <property type="molecule type" value="Genomic_DNA"/>
</dbReference>
<feature type="region of interest" description="Disordered" evidence="1">
    <location>
        <begin position="36"/>
        <end position="70"/>
    </location>
</feature>
<proteinExistence type="predicted"/>
<keyword evidence="3" id="KW-1185">Reference proteome</keyword>
<feature type="region of interest" description="Disordered" evidence="1">
    <location>
        <begin position="83"/>
        <end position="119"/>
    </location>
</feature>